<accession>A0A4V2V0M2</accession>
<proteinExistence type="inferred from homology"/>
<evidence type="ECO:0000259" key="4">
    <source>
        <dbReference type="Pfam" id="PF00557"/>
    </source>
</evidence>
<keyword evidence="2" id="KW-0479">Metal-binding</keyword>
<dbReference type="SUPFAM" id="SSF53092">
    <property type="entry name" value="Creatinase/prolidase N-terminal domain"/>
    <property type="match status" value="1"/>
</dbReference>
<dbReference type="InterPro" id="IPR001714">
    <property type="entry name" value="Pept_M24_MAP"/>
</dbReference>
<keyword evidence="7" id="KW-1185">Reference proteome</keyword>
<dbReference type="GO" id="GO:0004177">
    <property type="term" value="F:aminopeptidase activity"/>
    <property type="evidence" value="ECO:0007669"/>
    <property type="project" value="UniProtKB-KW"/>
</dbReference>
<dbReference type="GO" id="GO:0046872">
    <property type="term" value="F:metal ion binding"/>
    <property type="evidence" value="ECO:0007669"/>
    <property type="project" value="UniProtKB-KW"/>
</dbReference>
<gene>
    <name evidence="6" type="ORF">EDC18_101205</name>
</gene>
<evidence type="ECO:0000313" key="6">
    <source>
        <dbReference type="EMBL" id="TCT16909.1"/>
    </source>
</evidence>
<evidence type="ECO:0000256" key="1">
    <source>
        <dbReference type="ARBA" id="ARBA00008766"/>
    </source>
</evidence>
<keyword evidence="3" id="KW-0378">Hydrolase</keyword>
<comment type="caution">
    <text evidence="6">The sequence shown here is derived from an EMBL/GenBank/DDBJ whole genome shotgun (WGS) entry which is preliminary data.</text>
</comment>
<dbReference type="Gene3D" id="3.90.230.10">
    <property type="entry name" value="Creatinase/methionine aminopeptidase superfamily"/>
    <property type="match status" value="1"/>
</dbReference>
<keyword evidence="6" id="KW-0031">Aminopeptidase</keyword>
<keyword evidence="6" id="KW-0645">Protease</keyword>
<dbReference type="Proteomes" id="UP000294902">
    <property type="component" value="Unassembled WGS sequence"/>
</dbReference>
<comment type="similarity">
    <text evidence="1">Belongs to the peptidase M24B family.</text>
</comment>
<dbReference type="PANTHER" id="PTHR46112:SF3">
    <property type="entry name" value="AMINOPEPTIDASE YPDF"/>
    <property type="match status" value="1"/>
</dbReference>
<evidence type="ECO:0000313" key="7">
    <source>
        <dbReference type="Proteomes" id="UP000294902"/>
    </source>
</evidence>
<feature type="domain" description="Creatinase N-terminal" evidence="5">
    <location>
        <begin position="3"/>
        <end position="129"/>
    </location>
</feature>
<dbReference type="Pfam" id="PF00557">
    <property type="entry name" value="Peptidase_M24"/>
    <property type="match status" value="1"/>
</dbReference>
<feature type="domain" description="Peptidase M24" evidence="4">
    <location>
        <begin position="136"/>
        <end position="338"/>
    </location>
</feature>
<dbReference type="InterPro" id="IPR036005">
    <property type="entry name" value="Creatinase/aminopeptidase-like"/>
</dbReference>
<organism evidence="6 7">
    <name type="scientific">Natranaerovirga pectinivora</name>
    <dbReference type="NCBI Taxonomy" id="682400"/>
    <lineage>
        <taxon>Bacteria</taxon>
        <taxon>Bacillati</taxon>
        <taxon>Bacillota</taxon>
        <taxon>Clostridia</taxon>
        <taxon>Lachnospirales</taxon>
        <taxon>Natranaerovirgaceae</taxon>
        <taxon>Natranaerovirga</taxon>
    </lineage>
</organism>
<dbReference type="FunFam" id="3.90.230.10:FF:000014">
    <property type="entry name" value="Aminopeptidase P family protein"/>
    <property type="match status" value="1"/>
</dbReference>
<dbReference type="Pfam" id="PF01321">
    <property type="entry name" value="Creatinase_N"/>
    <property type="match status" value="1"/>
</dbReference>
<dbReference type="InterPro" id="IPR050659">
    <property type="entry name" value="Peptidase_M24B"/>
</dbReference>
<dbReference type="InterPro" id="IPR029149">
    <property type="entry name" value="Creatin/AminoP/Spt16_N"/>
</dbReference>
<dbReference type="PRINTS" id="PR00599">
    <property type="entry name" value="MAPEPTIDASE"/>
</dbReference>
<name>A0A4V2V0M2_9FIRM</name>
<reference evidence="6 7" key="1">
    <citation type="submission" date="2019-03" db="EMBL/GenBank/DDBJ databases">
        <title>Genomic Encyclopedia of Type Strains, Phase IV (KMG-IV): sequencing the most valuable type-strain genomes for metagenomic binning, comparative biology and taxonomic classification.</title>
        <authorList>
            <person name="Goeker M."/>
        </authorList>
    </citation>
    <scope>NUCLEOTIDE SEQUENCE [LARGE SCALE GENOMIC DNA]</scope>
    <source>
        <strain evidence="6 7">DSM 24629</strain>
    </source>
</reference>
<dbReference type="InterPro" id="IPR000994">
    <property type="entry name" value="Pept_M24"/>
</dbReference>
<evidence type="ECO:0000256" key="3">
    <source>
        <dbReference type="ARBA" id="ARBA00022801"/>
    </source>
</evidence>
<evidence type="ECO:0000256" key="2">
    <source>
        <dbReference type="ARBA" id="ARBA00022723"/>
    </source>
</evidence>
<dbReference type="GO" id="GO:0008235">
    <property type="term" value="F:metalloexopeptidase activity"/>
    <property type="evidence" value="ECO:0007669"/>
    <property type="project" value="UniProtKB-ARBA"/>
</dbReference>
<dbReference type="CDD" id="cd01092">
    <property type="entry name" value="APP-like"/>
    <property type="match status" value="1"/>
</dbReference>
<dbReference type="AlphaFoldDB" id="A0A4V2V0M2"/>
<dbReference type="SUPFAM" id="SSF55920">
    <property type="entry name" value="Creatinase/aminopeptidase"/>
    <property type="match status" value="1"/>
</dbReference>
<dbReference type="EMBL" id="SMAL01000001">
    <property type="protein sequence ID" value="TCT16909.1"/>
    <property type="molecule type" value="Genomic_DNA"/>
</dbReference>
<dbReference type="PANTHER" id="PTHR46112">
    <property type="entry name" value="AMINOPEPTIDASE"/>
    <property type="match status" value="1"/>
</dbReference>
<dbReference type="InterPro" id="IPR000587">
    <property type="entry name" value="Creatinase_N"/>
</dbReference>
<dbReference type="RefSeq" id="WP_243115032.1">
    <property type="nucleotide sequence ID" value="NZ_SMAL01000001.1"/>
</dbReference>
<dbReference type="PROSITE" id="PS00491">
    <property type="entry name" value="PROLINE_PEPTIDASE"/>
    <property type="match status" value="1"/>
</dbReference>
<evidence type="ECO:0000259" key="5">
    <source>
        <dbReference type="Pfam" id="PF01321"/>
    </source>
</evidence>
<protein>
    <submittedName>
        <fullName evidence="6">Xaa-Pro aminopeptidase</fullName>
    </submittedName>
</protein>
<sequence>MSRIKKLIKKLEKNNLDAMIIHNGLNRRYLSGFTGSTAYLYISKNKQIILTDFRYMEQATNECKDFEVVDMLAEGHIATFNKIIQDDNIESIGFEQNTVTYQEFAVLEDGLKIKKLVPISDMVESLRMVKEEEEIENIRKAVSIGDKAFDYILDVLKPGISEKEIALELEFFMKKEGASKLSFDSIVASGVHSSMPHASPSDKKIESGDFVTLDFGCVYKGYCSDMTRTMVIGKANEKQKEIYNTVLEAQLKAISTIKEGISGIDADKVARDLIKEKGYGEYFGHGLGHAVGLYIHESPRLSPLGHDTLEENMVVTVEPGIYVPKFGGVRIEDIVIVKKDGVINLTKSPKELIEL</sequence>
<dbReference type="Gene3D" id="3.40.350.10">
    <property type="entry name" value="Creatinase/prolidase N-terminal domain"/>
    <property type="match status" value="1"/>
</dbReference>
<dbReference type="InterPro" id="IPR001131">
    <property type="entry name" value="Peptidase_M24B_aminopep-P_CS"/>
</dbReference>